<dbReference type="AlphaFoldDB" id="A0A224Y326"/>
<keyword evidence="1" id="KW-0472">Membrane</keyword>
<keyword evidence="1" id="KW-1133">Transmembrane helix</keyword>
<dbReference type="EMBL" id="GFTR01000954">
    <property type="protein sequence ID" value="JAW15472.1"/>
    <property type="molecule type" value="Transcribed_RNA"/>
</dbReference>
<organism evidence="2">
    <name type="scientific">Panstrongylus lignarius</name>
    <dbReference type="NCBI Taxonomy" id="156445"/>
    <lineage>
        <taxon>Eukaryota</taxon>
        <taxon>Metazoa</taxon>
        <taxon>Ecdysozoa</taxon>
        <taxon>Arthropoda</taxon>
        <taxon>Hexapoda</taxon>
        <taxon>Insecta</taxon>
        <taxon>Pterygota</taxon>
        <taxon>Neoptera</taxon>
        <taxon>Paraneoptera</taxon>
        <taxon>Hemiptera</taxon>
        <taxon>Heteroptera</taxon>
        <taxon>Panheteroptera</taxon>
        <taxon>Cimicomorpha</taxon>
        <taxon>Reduviidae</taxon>
        <taxon>Triatominae</taxon>
        <taxon>Panstrongylus</taxon>
    </lineage>
</organism>
<keyword evidence="1" id="KW-0812">Transmembrane</keyword>
<proteinExistence type="predicted"/>
<reference evidence="2" key="1">
    <citation type="journal article" date="2018" name="PLoS Negl. Trop. Dis.">
        <title>An insight into the salivary gland and fat body transcriptome of Panstrongylus lignarius (Hemiptera: Heteroptera), the main vector of Chagas disease in Peru.</title>
        <authorList>
            <person name="Nevoa J.C."/>
            <person name="Mendes M.T."/>
            <person name="da Silva M.V."/>
            <person name="Soares S.C."/>
            <person name="Oliveira C.J.F."/>
            <person name="Ribeiro J.M.C."/>
        </authorList>
    </citation>
    <scope>NUCLEOTIDE SEQUENCE</scope>
</reference>
<protein>
    <submittedName>
        <fullName evidence="2">Uncharacterized protein</fullName>
    </submittedName>
</protein>
<feature type="transmembrane region" description="Helical" evidence="1">
    <location>
        <begin position="25"/>
        <end position="42"/>
    </location>
</feature>
<sequence>MLLICTVTFASNVNAWFNASSPFVQLVEFGFGTSLIMFLISLKTSPLNSKYSISLIACCLSSEAASKNNFANPGLLIVSLEK</sequence>
<evidence type="ECO:0000313" key="2">
    <source>
        <dbReference type="EMBL" id="JAW15472.1"/>
    </source>
</evidence>
<evidence type="ECO:0000256" key="1">
    <source>
        <dbReference type="SAM" id="Phobius"/>
    </source>
</evidence>
<accession>A0A224Y326</accession>
<name>A0A224Y326_9HEMI</name>